<evidence type="ECO:0000256" key="7">
    <source>
        <dbReference type="ARBA" id="ARBA00022692"/>
    </source>
</evidence>
<dbReference type="InterPro" id="IPR036890">
    <property type="entry name" value="HATPase_C_sf"/>
</dbReference>
<reference evidence="15" key="1">
    <citation type="submission" date="2020-08" db="EMBL/GenBank/DDBJ databases">
        <title>Genome public.</title>
        <authorList>
            <person name="Liu C."/>
            <person name="Sun Q."/>
        </authorList>
    </citation>
    <scope>NUCLEOTIDE SEQUENCE</scope>
    <source>
        <strain evidence="15">NSJ-55</strain>
    </source>
</reference>
<dbReference type="Pfam" id="PF02518">
    <property type="entry name" value="HATPase_c"/>
    <property type="match status" value="1"/>
</dbReference>
<evidence type="ECO:0000259" key="14">
    <source>
        <dbReference type="PROSITE" id="PS50109"/>
    </source>
</evidence>
<keyword evidence="12" id="KW-0902">Two-component regulatory system</keyword>
<dbReference type="SUPFAM" id="SSF47384">
    <property type="entry name" value="Homodimeric domain of signal transducing histidine kinase"/>
    <property type="match status" value="1"/>
</dbReference>
<evidence type="ECO:0000256" key="6">
    <source>
        <dbReference type="ARBA" id="ARBA00022679"/>
    </source>
</evidence>
<evidence type="ECO:0000256" key="3">
    <source>
        <dbReference type="ARBA" id="ARBA00012438"/>
    </source>
</evidence>
<dbReference type="RefSeq" id="WP_186874116.1">
    <property type="nucleotide sequence ID" value="NZ_JACOPF010000001.1"/>
</dbReference>
<dbReference type="EMBL" id="JACOPF010000001">
    <property type="protein sequence ID" value="MBC5687422.1"/>
    <property type="molecule type" value="Genomic_DNA"/>
</dbReference>
<keyword evidence="7" id="KW-0812">Transmembrane</keyword>
<comment type="catalytic activity">
    <reaction evidence="1">
        <text>ATP + protein L-histidine = ADP + protein N-phospho-L-histidine.</text>
        <dbReference type="EC" id="2.7.13.3"/>
    </reaction>
</comment>
<keyword evidence="9 15" id="KW-0418">Kinase</keyword>
<evidence type="ECO:0000256" key="4">
    <source>
        <dbReference type="ARBA" id="ARBA00022475"/>
    </source>
</evidence>
<feature type="domain" description="Histidine kinase" evidence="14">
    <location>
        <begin position="86"/>
        <end position="295"/>
    </location>
</feature>
<evidence type="ECO:0000256" key="12">
    <source>
        <dbReference type="ARBA" id="ARBA00023012"/>
    </source>
</evidence>
<dbReference type="SMART" id="SM00387">
    <property type="entry name" value="HATPase_c"/>
    <property type="match status" value="1"/>
</dbReference>
<dbReference type="Gene3D" id="1.10.287.130">
    <property type="match status" value="1"/>
</dbReference>
<evidence type="ECO:0000256" key="8">
    <source>
        <dbReference type="ARBA" id="ARBA00022741"/>
    </source>
</evidence>
<gene>
    <name evidence="15" type="ORF">H8S37_00535</name>
</gene>
<dbReference type="Pfam" id="PF00512">
    <property type="entry name" value="HisKA"/>
    <property type="match status" value="1"/>
</dbReference>
<accession>A0A923RQI8</accession>
<evidence type="ECO:0000256" key="9">
    <source>
        <dbReference type="ARBA" id="ARBA00022777"/>
    </source>
</evidence>
<dbReference type="PRINTS" id="PR00344">
    <property type="entry name" value="BCTRLSENSOR"/>
</dbReference>
<dbReference type="PANTHER" id="PTHR45528:SF1">
    <property type="entry name" value="SENSOR HISTIDINE KINASE CPXA"/>
    <property type="match status" value="1"/>
</dbReference>
<evidence type="ECO:0000313" key="16">
    <source>
        <dbReference type="Proteomes" id="UP000652477"/>
    </source>
</evidence>
<dbReference type="CDD" id="cd00082">
    <property type="entry name" value="HisKA"/>
    <property type="match status" value="1"/>
</dbReference>
<dbReference type="InterPro" id="IPR004358">
    <property type="entry name" value="Sig_transdc_His_kin-like_C"/>
</dbReference>
<keyword evidence="5" id="KW-0597">Phosphoprotein</keyword>
<evidence type="ECO:0000313" key="15">
    <source>
        <dbReference type="EMBL" id="MBC5687422.1"/>
    </source>
</evidence>
<keyword evidence="11" id="KW-1133">Transmembrane helix</keyword>
<protein>
    <recommendedName>
        <fullName evidence="3">histidine kinase</fullName>
        <ecNumber evidence="3">2.7.13.3</ecNumber>
    </recommendedName>
</protein>
<organism evidence="15 16">
    <name type="scientific">Mediterraneibacter hominis</name>
    <dbReference type="NCBI Taxonomy" id="2763054"/>
    <lineage>
        <taxon>Bacteria</taxon>
        <taxon>Bacillati</taxon>
        <taxon>Bacillota</taxon>
        <taxon>Clostridia</taxon>
        <taxon>Lachnospirales</taxon>
        <taxon>Lachnospiraceae</taxon>
        <taxon>Mediterraneibacter</taxon>
    </lineage>
</organism>
<dbReference type="InterPro" id="IPR003661">
    <property type="entry name" value="HisK_dim/P_dom"/>
</dbReference>
<evidence type="ECO:0000256" key="13">
    <source>
        <dbReference type="ARBA" id="ARBA00023136"/>
    </source>
</evidence>
<dbReference type="InterPro" id="IPR036097">
    <property type="entry name" value="HisK_dim/P_sf"/>
</dbReference>
<evidence type="ECO:0000256" key="10">
    <source>
        <dbReference type="ARBA" id="ARBA00022840"/>
    </source>
</evidence>
<dbReference type="PROSITE" id="PS50109">
    <property type="entry name" value="HIS_KIN"/>
    <property type="match status" value="1"/>
</dbReference>
<evidence type="ECO:0000256" key="2">
    <source>
        <dbReference type="ARBA" id="ARBA00004651"/>
    </source>
</evidence>
<keyword evidence="4" id="KW-1003">Cell membrane</keyword>
<evidence type="ECO:0000256" key="5">
    <source>
        <dbReference type="ARBA" id="ARBA00022553"/>
    </source>
</evidence>
<evidence type="ECO:0000256" key="11">
    <source>
        <dbReference type="ARBA" id="ARBA00022989"/>
    </source>
</evidence>
<dbReference type="SUPFAM" id="SSF55874">
    <property type="entry name" value="ATPase domain of HSP90 chaperone/DNA topoisomerase II/histidine kinase"/>
    <property type="match status" value="1"/>
</dbReference>
<dbReference type="InterPro" id="IPR005467">
    <property type="entry name" value="His_kinase_dom"/>
</dbReference>
<dbReference type="GO" id="GO:0005524">
    <property type="term" value="F:ATP binding"/>
    <property type="evidence" value="ECO:0007669"/>
    <property type="project" value="UniProtKB-KW"/>
</dbReference>
<dbReference type="GO" id="GO:0000155">
    <property type="term" value="F:phosphorelay sensor kinase activity"/>
    <property type="evidence" value="ECO:0007669"/>
    <property type="project" value="InterPro"/>
</dbReference>
<keyword evidence="13" id="KW-0472">Membrane</keyword>
<comment type="subcellular location">
    <subcellularLocation>
        <location evidence="2">Cell membrane</location>
        <topology evidence="2">Multi-pass membrane protein</topology>
    </subcellularLocation>
</comment>
<dbReference type="CDD" id="cd00075">
    <property type="entry name" value="HATPase"/>
    <property type="match status" value="1"/>
</dbReference>
<dbReference type="EC" id="2.7.13.3" evidence="3"/>
<keyword evidence="8" id="KW-0547">Nucleotide-binding</keyword>
<name>A0A923RQI8_9FIRM</name>
<keyword evidence="16" id="KW-1185">Reference proteome</keyword>
<dbReference type="SMART" id="SM00388">
    <property type="entry name" value="HisKA"/>
    <property type="match status" value="1"/>
</dbReference>
<keyword evidence="10" id="KW-0067">ATP-binding</keyword>
<dbReference type="Gene3D" id="3.30.565.10">
    <property type="entry name" value="Histidine kinase-like ATPase, C-terminal domain"/>
    <property type="match status" value="1"/>
</dbReference>
<dbReference type="InterPro" id="IPR050398">
    <property type="entry name" value="HssS/ArlS-like"/>
</dbReference>
<comment type="caution">
    <text evidence="15">The sequence shown here is derived from an EMBL/GenBank/DDBJ whole genome shotgun (WGS) entry which is preliminary data.</text>
</comment>
<dbReference type="InterPro" id="IPR003594">
    <property type="entry name" value="HATPase_dom"/>
</dbReference>
<sequence length="326" mass="36995">MLPVLILSLLLLLLFSYLVRIHLQIRKWTEELEETETGSNLRLTLSVRTPGFKRLCRAFNTRLTKEQKAYVKQQAAGKELKYTISCISHDIRTPLTGACGYVELLKRSLGYTTTHALQDSESQLIRHANDPQKAEYYLNIIQNRLKDLETLLDELFLYTKVTQEEYELNLTPIAPYPVLCDLLASFYDRIACAGLLLDLQYPQESLLVYGNEEGIRRVFSNLLKNALTYGEQTLSIIQEGASLTFANFVPTGIQIDTERLFERFYKADTARHSTGSGLGLSIVEHLMQKMGGNVSAHLSENILKITVSFCQTPAQMLPEEEAPPKR</sequence>
<keyword evidence="6" id="KW-0808">Transferase</keyword>
<dbReference type="AlphaFoldDB" id="A0A923RQI8"/>
<dbReference type="PANTHER" id="PTHR45528">
    <property type="entry name" value="SENSOR HISTIDINE KINASE CPXA"/>
    <property type="match status" value="1"/>
</dbReference>
<proteinExistence type="predicted"/>
<dbReference type="GO" id="GO:0005886">
    <property type="term" value="C:plasma membrane"/>
    <property type="evidence" value="ECO:0007669"/>
    <property type="project" value="UniProtKB-SubCell"/>
</dbReference>
<evidence type="ECO:0000256" key="1">
    <source>
        <dbReference type="ARBA" id="ARBA00000085"/>
    </source>
</evidence>
<dbReference type="Proteomes" id="UP000652477">
    <property type="component" value="Unassembled WGS sequence"/>
</dbReference>